<evidence type="ECO:0000256" key="6">
    <source>
        <dbReference type="ARBA" id="ARBA00022729"/>
    </source>
</evidence>
<evidence type="ECO:0000256" key="7">
    <source>
        <dbReference type="ARBA" id="ARBA00022801"/>
    </source>
</evidence>
<comment type="catalytic activity">
    <reaction evidence="13">
        <text>(2R)-2,3-bisphosphoglycerate + H2O = (2R)-2-phosphoglycerate + phosphate</text>
        <dbReference type="Rhea" id="RHEA:27381"/>
        <dbReference type="ChEBI" id="CHEBI:15377"/>
        <dbReference type="ChEBI" id="CHEBI:43474"/>
        <dbReference type="ChEBI" id="CHEBI:58248"/>
        <dbReference type="ChEBI" id="CHEBI:58289"/>
        <dbReference type="EC" id="3.1.3.80"/>
    </reaction>
    <physiologicalReaction direction="left-to-right" evidence="13">
        <dbReference type="Rhea" id="RHEA:27382"/>
    </physiologicalReaction>
</comment>
<organism evidence="15 16">
    <name type="scientific">Marseilla massiliensis</name>
    <dbReference type="NCBI Taxonomy" id="1841864"/>
    <lineage>
        <taxon>Bacteria</taxon>
        <taxon>Pseudomonadati</taxon>
        <taxon>Bacteroidota</taxon>
        <taxon>Bacteroidia</taxon>
        <taxon>Bacteroidales</taxon>
        <taxon>Prevotellaceae</taxon>
        <taxon>Marseilla</taxon>
    </lineage>
</organism>
<gene>
    <name evidence="15" type="ORF">H6A34_13815</name>
</gene>
<name>A0A939B8M3_9BACT</name>
<dbReference type="InterPro" id="IPR000560">
    <property type="entry name" value="His_Pase_clade-2"/>
</dbReference>
<evidence type="ECO:0000256" key="9">
    <source>
        <dbReference type="ARBA" id="ARBA00031642"/>
    </source>
</evidence>
<dbReference type="GO" id="GO:0034417">
    <property type="term" value="F:bisphosphoglycerate 3-phosphatase activity"/>
    <property type="evidence" value="ECO:0007669"/>
    <property type="project" value="UniProtKB-EC"/>
</dbReference>
<dbReference type="PANTHER" id="PTHR20963:SF8">
    <property type="entry name" value="MULTIPLE INOSITOL POLYPHOSPHATE PHOSPHATASE 1"/>
    <property type="match status" value="1"/>
</dbReference>
<keyword evidence="16" id="KW-1185">Reference proteome</keyword>
<dbReference type="AlphaFoldDB" id="A0A939B8M3"/>
<accession>A0A939B8M3</accession>
<dbReference type="EMBL" id="JACJJG010000161">
    <property type="protein sequence ID" value="MBM6674936.1"/>
    <property type="molecule type" value="Genomic_DNA"/>
</dbReference>
<comment type="catalytic activity">
    <reaction evidence="12">
        <text>1D-myo-inositol hexakisphosphate + H2O = 1D-myo-inositol 1,2,4,5,6-pentakisphosphate + phosphate</text>
        <dbReference type="Rhea" id="RHEA:16989"/>
        <dbReference type="ChEBI" id="CHEBI:15377"/>
        <dbReference type="ChEBI" id="CHEBI:43474"/>
        <dbReference type="ChEBI" id="CHEBI:57798"/>
        <dbReference type="ChEBI" id="CHEBI:58130"/>
        <dbReference type="EC" id="3.1.3.62"/>
    </reaction>
    <physiologicalReaction direction="left-to-right" evidence="12">
        <dbReference type="Rhea" id="RHEA:16990"/>
    </physiologicalReaction>
</comment>
<comment type="catalytic activity">
    <reaction evidence="10">
        <text>1D-myo-inositol 1,2,5,6-tetrakisphosphate + H2O = 1D-myo-inositol 1,2,6-trisphosphate + phosphate</text>
        <dbReference type="Rhea" id="RHEA:77119"/>
        <dbReference type="ChEBI" id="CHEBI:15377"/>
        <dbReference type="ChEBI" id="CHEBI:43474"/>
        <dbReference type="ChEBI" id="CHEBI:195535"/>
        <dbReference type="ChEBI" id="CHEBI:195537"/>
        <dbReference type="EC" id="3.1.3.62"/>
    </reaction>
    <physiologicalReaction direction="left-to-right" evidence="10">
        <dbReference type="Rhea" id="RHEA:77120"/>
    </physiologicalReaction>
</comment>
<protein>
    <recommendedName>
        <fullName evidence="5">Multiple inositol polyphosphate phosphatase 1</fullName>
        <ecNumber evidence="4">3.1.3.62</ecNumber>
        <ecNumber evidence="3">3.1.3.80</ecNumber>
    </recommendedName>
    <alternativeName>
        <fullName evidence="9">2,3-bisphosphoglycerate 3-phosphatase</fullName>
    </alternativeName>
</protein>
<evidence type="ECO:0000256" key="11">
    <source>
        <dbReference type="ARBA" id="ARBA00043671"/>
    </source>
</evidence>
<keyword evidence="8" id="KW-0472">Membrane</keyword>
<comment type="similarity">
    <text evidence="2">Belongs to the histidine acid phosphatase family. MINPP1 subfamily.</text>
</comment>
<feature type="signal peptide" evidence="14">
    <location>
        <begin position="1"/>
        <end position="19"/>
    </location>
</feature>
<evidence type="ECO:0000256" key="1">
    <source>
        <dbReference type="ARBA" id="ARBA00004370"/>
    </source>
</evidence>
<evidence type="ECO:0000256" key="4">
    <source>
        <dbReference type="ARBA" id="ARBA00013040"/>
    </source>
</evidence>
<evidence type="ECO:0000256" key="13">
    <source>
        <dbReference type="ARBA" id="ARBA00043832"/>
    </source>
</evidence>
<proteinExistence type="inferred from homology"/>
<dbReference type="PANTHER" id="PTHR20963">
    <property type="entry name" value="MULTIPLE INOSITOL POLYPHOSPHATE PHOSPHATASE-RELATED"/>
    <property type="match status" value="1"/>
</dbReference>
<comment type="catalytic activity">
    <reaction evidence="11">
        <text>1D-myo-inositol 1,2,4,5,6-pentakisphosphate + H2O = 1D-myo-inositol 1,2,5,6-tetrakisphosphate + phosphate</text>
        <dbReference type="Rhea" id="RHEA:77115"/>
        <dbReference type="ChEBI" id="CHEBI:15377"/>
        <dbReference type="ChEBI" id="CHEBI:43474"/>
        <dbReference type="ChEBI" id="CHEBI:57798"/>
        <dbReference type="ChEBI" id="CHEBI:195535"/>
        <dbReference type="EC" id="3.1.3.62"/>
    </reaction>
    <physiologicalReaction direction="left-to-right" evidence="11">
        <dbReference type="Rhea" id="RHEA:77116"/>
    </physiologicalReaction>
</comment>
<dbReference type="Proteomes" id="UP000706891">
    <property type="component" value="Unassembled WGS sequence"/>
</dbReference>
<dbReference type="SUPFAM" id="SSF53254">
    <property type="entry name" value="Phosphoglycerate mutase-like"/>
    <property type="match status" value="1"/>
</dbReference>
<sequence length="429" mass="48753">MKKILLITLSAVVSLTAVAQSAWDEIKMNPKLAAGKYMAYEYPEDKVVAPPEGYKPFYVSMYARHGSRYLTDKEKYDYPLDILTAADSAGKLTDDGKRALAVIKRLAAEAEGRYGELTPKGAAQHRSLVVGMVNRWPEAFADGTHVDARSTVKSRAFLSMAAGCVELARINPELNITMDASLHDVYYIKYKNKAYEKQHLADADVVYRMADSVYVHPERLMTQIFNDSMYVKRRVPAPVALMQSLFELDGISQSSYDMPDLKFLFTDRERYDLWQRNNFEWYYEKGPSPLSDKAMYKLERNLLENFVLTADTVIASGRTAVTLRYGHDTNLAPLAALMGCDKLAEPTSDWQRIADTYRTYRIIPMCGNVQMALFRKAGSDDILVRVMLNERDVTLPVKTDVAPYYHWADLRKYWMSVVNSITLPAEKAK</sequence>
<evidence type="ECO:0000256" key="2">
    <source>
        <dbReference type="ARBA" id="ARBA00008422"/>
    </source>
</evidence>
<feature type="chain" id="PRO_5037164691" description="Multiple inositol polyphosphate phosphatase 1" evidence="14">
    <location>
        <begin position="20"/>
        <end position="429"/>
    </location>
</feature>
<dbReference type="EC" id="3.1.3.80" evidence="3"/>
<evidence type="ECO:0000313" key="16">
    <source>
        <dbReference type="Proteomes" id="UP000706891"/>
    </source>
</evidence>
<dbReference type="EC" id="3.1.3.62" evidence="4"/>
<dbReference type="Gene3D" id="3.40.50.1240">
    <property type="entry name" value="Phosphoglycerate mutase-like"/>
    <property type="match status" value="1"/>
</dbReference>
<reference evidence="15" key="2">
    <citation type="journal article" date="2021" name="Sci. Rep.">
        <title>The distribution of antibiotic resistance genes in chicken gut microbiota commensals.</title>
        <authorList>
            <person name="Juricova H."/>
            <person name="Matiasovicova J."/>
            <person name="Kubasova T."/>
            <person name="Cejkova D."/>
            <person name="Rychlik I."/>
        </authorList>
    </citation>
    <scope>NUCLEOTIDE SEQUENCE</scope>
    <source>
        <strain evidence="15">An824</strain>
    </source>
</reference>
<comment type="caution">
    <text evidence="15">The sequence shown here is derived from an EMBL/GenBank/DDBJ whole genome shotgun (WGS) entry which is preliminary data.</text>
</comment>
<evidence type="ECO:0000256" key="8">
    <source>
        <dbReference type="ARBA" id="ARBA00023136"/>
    </source>
</evidence>
<evidence type="ECO:0000256" key="5">
    <source>
        <dbReference type="ARBA" id="ARBA00018097"/>
    </source>
</evidence>
<evidence type="ECO:0000256" key="14">
    <source>
        <dbReference type="SAM" id="SignalP"/>
    </source>
</evidence>
<keyword evidence="7" id="KW-0378">Hydrolase</keyword>
<dbReference type="InterPro" id="IPR029033">
    <property type="entry name" value="His_PPase_superfam"/>
</dbReference>
<reference evidence="15" key="1">
    <citation type="submission" date="2020-08" db="EMBL/GenBank/DDBJ databases">
        <authorList>
            <person name="Cejkova D."/>
            <person name="Kubasova T."/>
            <person name="Jahodarova E."/>
            <person name="Rychlik I."/>
        </authorList>
    </citation>
    <scope>NUCLEOTIDE SEQUENCE</scope>
    <source>
        <strain evidence="15">An824</strain>
    </source>
</reference>
<evidence type="ECO:0000256" key="3">
    <source>
        <dbReference type="ARBA" id="ARBA00012976"/>
    </source>
</evidence>
<keyword evidence="6 14" id="KW-0732">Signal</keyword>
<dbReference type="RefSeq" id="WP_205105992.1">
    <property type="nucleotide sequence ID" value="NZ_JACJJG010000161.1"/>
</dbReference>
<dbReference type="GO" id="GO:0016020">
    <property type="term" value="C:membrane"/>
    <property type="evidence" value="ECO:0007669"/>
    <property type="project" value="UniProtKB-SubCell"/>
</dbReference>
<evidence type="ECO:0000256" key="10">
    <source>
        <dbReference type="ARBA" id="ARBA00043668"/>
    </source>
</evidence>
<dbReference type="Pfam" id="PF00328">
    <property type="entry name" value="His_Phos_2"/>
    <property type="match status" value="1"/>
</dbReference>
<evidence type="ECO:0000313" key="15">
    <source>
        <dbReference type="EMBL" id="MBM6674936.1"/>
    </source>
</evidence>
<evidence type="ECO:0000256" key="12">
    <source>
        <dbReference type="ARBA" id="ARBA00043691"/>
    </source>
</evidence>
<comment type="subcellular location">
    <subcellularLocation>
        <location evidence="1">Membrane</location>
    </subcellularLocation>
</comment>